<organism evidence="2 3">
    <name type="scientific">Ceratodon purpureus</name>
    <name type="common">Fire moss</name>
    <name type="synonym">Dicranum purpureum</name>
    <dbReference type="NCBI Taxonomy" id="3225"/>
    <lineage>
        <taxon>Eukaryota</taxon>
        <taxon>Viridiplantae</taxon>
        <taxon>Streptophyta</taxon>
        <taxon>Embryophyta</taxon>
        <taxon>Bryophyta</taxon>
        <taxon>Bryophytina</taxon>
        <taxon>Bryopsida</taxon>
        <taxon>Dicranidae</taxon>
        <taxon>Pseudoditrichales</taxon>
        <taxon>Ditrichaceae</taxon>
        <taxon>Ceratodon</taxon>
    </lineage>
</organism>
<dbReference type="AlphaFoldDB" id="A0A8T0J2W1"/>
<feature type="chain" id="PRO_5035731378" evidence="1">
    <location>
        <begin position="20"/>
        <end position="130"/>
    </location>
</feature>
<evidence type="ECO:0000313" key="2">
    <source>
        <dbReference type="EMBL" id="KAG0590250.1"/>
    </source>
</evidence>
<reference evidence="2" key="1">
    <citation type="submission" date="2020-06" db="EMBL/GenBank/DDBJ databases">
        <title>WGS assembly of Ceratodon purpureus strain R40.</title>
        <authorList>
            <person name="Carey S.B."/>
            <person name="Jenkins J."/>
            <person name="Shu S."/>
            <person name="Lovell J.T."/>
            <person name="Sreedasyam A."/>
            <person name="Maumus F."/>
            <person name="Tiley G.P."/>
            <person name="Fernandez-Pozo N."/>
            <person name="Barry K."/>
            <person name="Chen C."/>
            <person name="Wang M."/>
            <person name="Lipzen A."/>
            <person name="Daum C."/>
            <person name="Saski C.A."/>
            <person name="Payton A.C."/>
            <person name="Mcbreen J.C."/>
            <person name="Conrad R.E."/>
            <person name="Kollar L.M."/>
            <person name="Olsson S."/>
            <person name="Huttunen S."/>
            <person name="Landis J.B."/>
            <person name="Wickett N.J."/>
            <person name="Johnson M.G."/>
            <person name="Rensing S.A."/>
            <person name="Grimwood J."/>
            <person name="Schmutz J."/>
            <person name="Mcdaniel S.F."/>
        </authorList>
    </citation>
    <scope>NUCLEOTIDE SEQUENCE</scope>
    <source>
        <strain evidence="2">R40</strain>
    </source>
</reference>
<gene>
    <name evidence="2" type="ORF">KC19_1G084400</name>
</gene>
<proteinExistence type="predicted"/>
<keyword evidence="1" id="KW-0732">Signal</keyword>
<dbReference type="Proteomes" id="UP000822688">
    <property type="component" value="Chromosome 1"/>
</dbReference>
<feature type="signal peptide" evidence="1">
    <location>
        <begin position="1"/>
        <end position="19"/>
    </location>
</feature>
<sequence length="130" mass="13892">MMKLLVSFLFLAVSWVASQQDCCDPTTNLEICCRENAPRGPRGPGGHGGPGPGGHGRDCCQERESCCAALDIRRCCDDRPQPPLPDRCCDDSTPPTVPNPPVNFSVPLICVLGTSQVVNFSVCCEACRGL</sequence>
<keyword evidence="3" id="KW-1185">Reference proteome</keyword>
<comment type="caution">
    <text evidence="2">The sequence shown here is derived from an EMBL/GenBank/DDBJ whole genome shotgun (WGS) entry which is preliminary data.</text>
</comment>
<evidence type="ECO:0000313" key="3">
    <source>
        <dbReference type="Proteomes" id="UP000822688"/>
    </source>
</evidence>
<name>A0A8T0J2W1_CERPU</name>
<dbReference type="EMBL" id="CM026421">
    <property type="protein sequence ID" value="KAG0590250.1"/>
    <property type="molecule type" value="Genomic_DNA"/>
</dbReference>
<accession>A0A8T0J2W1</accession>
<evidence type="ECO:0000256" key="1">
    <source>
        <dbReference type="SAM" id="SignalP"/>
    </source>
</evidence>
<protein>
    <submittedName>
        <fullName evidence="2">Uncharacterized protein</fullName>
    </submittedName>
</protein>